<evidence type="ECO:0000313" key="2">
    <source>
        <dbReference type="Proteomes" id="UP000321103"/>
    </source>
</evidence>
<accession>A0A512IBY9</accession>
<sequence length="163" mass="17712">MVEVNIRSFSGTHAYQDNCVRNSVFDAWFEHLGADAFVERLAAQVAGTTTAALERGNCPRCLDPLPTEHPGAGSRITRCRCIPVCSQCGRDEGWQAWRFQGISRLDQWPVSKGAITRRENIVAREVSPVVGLVVGDGVLTEQGVGTLDLTPRSGGWAELGVDM</sequence>
<comment type="caution">
    <text evidence="1">The sequence shown here is derived from an EMBL/GenBank/DDBJ whole genome shotgun (WGS) entry which is preliminary data.</text>
</comment>
<dbReference type="Proteomes" id="UP000321103">
    <property type="component" value="Unassembled WGS sequence"/>
</dbReference>
<dbReference type="AlphaFoldDB" id="A0A512IBY9"/>
<dbReference type="EMBL" id="BJZS01000033">
    <property type="protein sequence ID" value="GEO95213.1"/>
    <property type="molecule type" value="Genomic_DNA"/>
</dbReference>
<evidence type="ECO:0000313" key="1">
    <source>
        <dbReference type="EMBL" id="GEO95213.1"/>
    </source>
</evidence>
<dbReference type="STRING" id="388357.GCA_001580365_01513"/>
<dbReference type="RefSeq" id="WP_062735240.1">
    <property type="nucleotide sequence ID" value="NZ_BJZS01000033.1"/>
</dbReference>
<name>A0A512IBY9_9MICC</name>
<organism evidence="1 2">
    <name type="scientific">Kocuria turfanensis</name>
    <dbReference type="NCBI Taxonomy" id="388357"/>
    <lineage>
        <taxon>Bacteria</taxon>
        <taxon>Bacillati</taxon>
        <taxon>Actinomycetota</taxon>
        <taxon>Actinomycetes</taxon>
        <taxon>Micrococcales</taxon>
        <taxon>Micrococcaceae</taxon>
        <taxon>Kocuria</taxon>
    </lineage>
</organism>
<gene>
    <name evidence="1" type="ORF">KTU01_13360</name>
</gene>
<reference evidence="1 2" key="1">
    <citation type="submission" date="2019-07" db="EMBL/GenBank/DDBJ databases">
        <title>Whole genome shotgun sequence of Kocuria turfanensis NBRC 107627.</title>
        <authorList>
            <person name="Hosoyama A."/>
            <person name="Uohara A."/>
            <person name="Ohji S."/>
            <person name="Ichikawa N."/>
        </authorList>
    </citation>
    <scope>NUCLEOTIDE SEQUENCE [LARGE SCALE GENOMIC DNA]</scope>
    <source>
        <strain evidence="1 2">NBRC 107627</strain>
    </source>
</reference>
<keyword evidence="2" id="KW-1185">Reference proteome</keyword>
<protein>
    <submittedName>
        <fullName evidence="1">Uncharacterized protein</fullName>
    </submittedName>
</protein>
<proteinExistence type="predicted"/>